<dbReference type="GO" id="GO:0003676">
    <property type="term" value="F:nucleic acid binding"/>
    <property type="evidence" value="ECO:0007669"/>
    <property type="project" value="InterPro"/>
</dbReference>
<evidence type="ECO:0000256" key="2">
    <source>
        <dbReference type="ARBA" id="ARBA00022679"/>
    </source>
</evidence>
<dbReference type="PROSITE" id="PS00092">
    <property type="entry name" value="N6_MTASE"/>
    <property type="match status" value="1"/>
</dbReference>
<dbReference type="Gene3D" id="3.40.50.150">
    <property type="entry name" value="Vaccinia Virus protein VP39"/>
    <property type="match status" value="1"/>
</dbReference>
<dbReference type="GO" id="GO:0102559">
    <property type="term" value="F:peptide chain release factor N(5)-glutamine methyltransferase activity"/>
    <property type="evidence" value="ECO:0007669"/>
    <property type="project" value="UniProtKB-EC"/>
</dbReference>
<name>A0A1J1DSY5_9BACT</name>
<dbReference type="InterPro" id="IPR040758">
    <property type="entry name" value="PrmC_N"/>
</dbReference>
<dbReference type="OrthoDB" id="9800643at2"/>
<comment type="catalytic activity">
    <reaction evidence="4 5">
        <text>L-glutaminyl-[peptide chain release factor] + S-adenosyl-L-methionine = N(5)-methyl-L-glutaminyl-[peptide chain release factor] + S-adenosyl-L-homocysteine + H(+)</text>
        <dbReference type="Rhea" id="RHEA:42896"/>
        <dbReference type="Rhea" id="RHEA-COMP:10271"/>
        <dbReference type="Rhea" id="RHEA-COMP:10272"/>
        <dbReference type="ChEBI" id="CHEBI:15378"/>
        <dbReference type="ChEBI" id="CHEBI:30011"/>
        <dbReference type="ChEBI" id="CHEBI:57856"/>
        <dbReference type="ChEBI" id="CHEBI:59789"/>
        <dbReference type="ChEBI" id="CHEBI:61891"/>
        <dbReference type="EC" id="2.1.1.297"/>
    </reaction>
</comment>
<reference evidence="8 9" key="1">
    <citation type="journal article" date="2017" name="ISME J.">
        <title>Genome of 'Ca. Desulfovibrio trichonymphae', an H2-oxidizing bacterium in a tripartite symbiotic system within a protist cell in the termite gut.</title>
        <authorList>
            <person name="Kuwahara H."/>
            <person name="Yuki M."/>
            <person name="Izawa K."/>
            <person name="Ohkuma M."/>
            <person name="Hongoh Y."/>
        </authorList>
    </citation>
    <scope>NUCLEOTIDE SEQUENCE [LARGE SCALE GENOMIC DNA]</scope>
    <source>
        <strain evidence="8 9">Rs-N31</strain>
    </source>
</reference>
<dbReference type="Pfam" id="PF17827">
    <property type="entry name" value="PrmC_N"/>
    <property type="match status" value="1"/>
</dbReference>
<gene>
    <name evidence="8" type="primary">hemK</name>
    <name evidence="5" type="synonym">prmC</name>
    <name evidence="8" type="ORF">RSDT_0261</name>
</gene>
<dbReference type="EMBL" id="AP017368">
    <property type="protein sequence ID" value="BAV91773.1"/>
    <property type="molecule type" value="Genomic_DNA"/>
</dbReference>
<evidence type="ECO:0000313" key="9">
    <source>
        <dbReference type="Proteomes" id="UP000242645"/>
    </source>
</evidence>
<evidence type="ECO:0000259" key="6">
    <source>
        <dbReference type="Pfam" id="PF05175"/>
    </source>
</evidence>
<evidence type="ECO:0000256" key="4">
    <source>
        <dbReference type="ARBA" id="ARBA00048391"/>
    </source>
</evidence>
<evidence type="ECO:0000313" key="8">
    <source>
        <dbReference type="EMBL" id="BAV91773.1"/>
    </source>
</evidence>
<comment type="caution">
    <text evidence="5">Lacks conserved residue(s) required for the propagation of feature annotation.</text>
</comment>
<sequence>MAHHTALSLTSSPDVTATTPRICQSAVSLQQYLVEAATRLRQAGIDSPRLCAQLLLCHLLKIDRLRCTLETEMELTSAQVKAVNLLVNRKIKGEPLAYLIGHKEFFSRNFSVTPDTLIPRPDTELLVATALELLPASPLTFADVGAGSGCIGITIALERTSWHGVLFDLNPRTIAVAQANAHRLKATSRLTCVQADMRLAPLQACAYDLVVSNPPYIAECERSQIMDEVLHFEPHMALFSSENGIACLKIVVALAAPALKTGGLLLLEHGANQGAKVRRLLDESFVFGGICTRKDLAGLERCTLAWKH</sequence>
<dbReference type="KEGG" id="dtr:RSDT_0261"/>
<feature type="domain" description="Release factor glutamine methyltransferase N-terminal" evidence="7">
    <location>
        <begin position="32"/>
        <end position="101"/>
    </location>
</feature>
<feature type="binding site" evidence="5">
    <location>
        <position position="213"/>
    </location>
    <ligand>
        <name>S-adenosyl-L-methionine</name>
        <dbReference type="ChEBI" id="CHEBI:59789"/>
    </ligand>
</feature>
<evidence type="ECO:0000256" key="3">
    <source>
        <dbReference type="ARBA" id="ARBA00022691"/>
    </source>
</evidence>
<keyword evidence="9" id="KW-1185">Reference proteome</keyword>
<dbReference type="SUPFAM" id="SSF53335">
    <property type="entry name" value="S-adenosyl-L-methionine-dependent methyltransferases"/>
    <property type="match status" value="1"/>
</dbReference>
<dbReference type="InterPro" id="IPR029063">
    <property type="entry name" value="SAM-dependent_MTases_sf"/>
</dbReference>
<feature type="binding site" evidence="5">
    <location>
        <position position="168"/>
    </location>
    <ligand>
        <name>S-adenosyl-L-methionine</name>
        <dbReference type="ChEBI" id="CHEBI:59789"/>
    </ligand>
</feature>
<dbReference type="Pfam" id="PF05175">
    <property type="entry name" value="MTS"/>
    <property type="match status" value="1"/>
</dbReference>
<comment type="similarity">
    <text evidence="5">Belongs to the protein N5-glutamine methyltransferase family. PrmC subfamily.</text>
</comment>
<keyword evidence="3 5" id="KW-0949">S-adenosyl-L-methionine</keyword>
<feature type="binding site" evidence="5">
    <location>
        <begin position="213"/>
        <end position="216"/>
    </location>
    <ligand>
        <name>substrate</name>
    </ligand>
</feature>
<proteinExistence type="inferred from homology"/>
<dbReference type="GO" id="GO:0032259">
    <property type="term" value="P:methylation"/>
    <property type="evidence" value="ECO:0007669"/>
    <property type="project" value="UniProtKB-KW"/>
</dbReference>
<feature type="binding site" evidence="5">
    <location>
        <begin position="145"/>
        <end position="149"/>
    </location>
    <ligand>
        <name>S-adenosyl-L-methionine</name>
        <dbReference type="ChEBI" id="CHEBI:59789"/>
    </ligand>
</feature>
<dbReference type="Gene3D" id="1.10.8.10">
    <property type="entry name" value="DNA helicase RuvA subunit, C-terminal domain"/>
    <property type="match status" value="1"/>
</dbReference>
<feature type="domain" description="Methyltransferase small" evidence="6">
    <location>
        <begin position="134"/>
        <end position="228"/>
    </location>
</feature>
<dbReference type="AlphaFoldDB" id="A0A1J1DSY5"/>
<keyword evidence="1 5" id="KW-0489">Methyltransferase</keyword>
<evidence type="ECO:0000256" key="1">
    <source>
        <dbReference type="ARBA" id="ARBA00022603"/>
    </source>
</evidence>
<dbReference type="RefSeq" id="WP_096399306.1">
    <property type="nucleotide sequence ID" value="NZ_AP017368.1"/>
</dbReference>
<protein>
    <recommendedName>
        <fullName evidence="5">Release factor glutamine methyltransferase</fullName>
        <shortName evidence="5">RF MTase</shortName>
        <ecNumber evidence="5">2.1.1.297</ecNumber>
    </recommendedName>
    <alternativeName>
        <fullName evidence="5">N5-glutamine methyltransferase PrmC</fullName>
    </alternativeName>
    <alternativeName>
        <fullName evidence="5">Protein-(glutamine-N5) MTase PrmC</fullName>
    </alternativeName>
    <alternativeName>
        <fullName evidence="5">Protein-glutamine N-methyltransferase PrmC</fullName>
    </alternativeName>
</protein>
<evidence type="ECO:0000259" key="7">
    <source>
        <dbReference type="Pfam" id="PF17827"/>
    </source>
</evidence>
<dbReference type="InterPro" id="IPR002052">
    <property type="entry name" value="DNA_methylase_N6_adenine_CS"/>
</dbReference>
<evidence type="ECO:0000256" key="5">
    <source>
        <dbReference type="HAMAP-Rule" id="MF_02126"/>
    </source>
</evidence>
<accession>A0A1J1DSY5</accession>
<dbReference type="InterPro" id="IPR004556">
    <property type="entry name" value="HemK-like"/>
</dbReference>
<organism evidence="8 9">
    <name type="scientific">Candidatus Desulfovibrio trichonymphae</name>
    <dbReference type="NCBI Taxonomy" id="1725232"/>
    <lineage>
        <taxon>Bacteria</taxon>
        <taxon>Pseudomonadati</taxon>
        <taxon>Thermodesulfobacteriota</taxon>
        <taxon>Desulfovibrionia</taxon>
        <taxon>Desulfovibrionales</taxon>
        <taxon>Desulfovibrionaceae</taxon>
        <taxon>Desulfovibrio</taxon>
    </lineage>
</organism>
<dbReference type="CDD" id="cd02440">
    <property type="entry name" value="AdoMet_MTases"/>
    <property type="match status" value="1"/>
</dbReference>
<dbReference type="PANTHER" id="PTHR18895">
    <property type="entry name" value="HEMK METHYLTRANSFERASE"/>
    <property type="match status" value="1"/>
</dbReference>
<keyword evidence="2 5" id="KW-0808">Transferase</keyword>
<dbReference type="HAMAP" id="MF_02126">
    <property type="entry name" value="RF_methyltr_PrmC"/>
    <property type="match status" value="1"/>
</dbReference>
<dbReference type="NCBIfam" id="TIGR03534">
    <property type="entry name" value="RF_mod_PrmC"/>
    <property type="match status" value="1"/>
</dbReference>
<dbReference type="PANTHER" id="PTHR18895:SF74">
    <property type="entry name" value="MTRF1L RELEASE FACTOR GLUTAMINE METHYLTRANSFERASE"/>
    <property type="match status" value="1"/>
</dbReference>
<dbReference type="Proteomes" id="UP000242645">
    <property type="component" value="Chromosome"/>
</dbReference>
<dbReference type="InterPro" id="IPR019874">
    <property type="entry name" value="RF_methyltr_PrmC"/>
</dbReference>
<dbReference type="EC" id="2.1.1.297" evidence="5"/>
<comment type="function">
    <text evidence="5">Methylates the class 1 translation termination release factors RF1/PrfA and RF2/PrfB on the glutamine residue of the universally conserved GGQ motif.</text>
</comment>
<dbReference type="InterPro" id="IPR050320">
    <property type="entry name" value="N5-glutamine_MTase"/>
</dbReference>
<dbReference type="InterPro" id="IPR007848">
    <property type="entry name" value="Small_mtfrase_dom"/>
</dbReference>
<dbReference type="NCBIfam" id="TIGR00536">
    <property type="entry name" value="hemK_fam"/>
    <property type="match status" value="1"/>
</dbReference>